<keyword evidence="2" id="KW-1277">Toxin-antitoxin system</keyword>
<dbReference type="Proteomes" id="UP000187608">
    <property type="component" value="Unassembled WGS sequence"/>
</dbReference>
<keyword evidence="4" id="KW-1185">Reference proteome</keyword>
<dbReference type="Gene3D" id="3.30.2310.20">
    <property type="entry name" value="RelE-like"/>
    <property type="match status" value="1"/>
</dbReference>
<dbReference type="PANTHER" id="PTHR35601:SF1">
    <property type="entry name" value="TOXIN RELE"/>
    <property type="match status" value="1"/>
</dbReference>
<dbReference type="STRING" id="570947.SAMN05421687_1199"/>
<dbReference type="RefSeq" id="WP_076560839.1">
    <property type="nucleotide sequence ID" value="NZ_FTOC01000019.1"/>
</dbReference>
<gene>
    <name evidence="3" type="ORF">SAMN05421687_1199</name>
</gene>
<evidence type="ECO:0000256" key="1">
    <source>
        <dbReference type="ARBA" id="ARBA00006226"/>
    </source>
</evidence>
<organism evidence="3 4">
    <name type="scientific">Salimicrobium flavidum</name>
    <dbReference type="NCBI Taxonomy" id="570947"/>
    <lineage>
        <taxon>Bacteria</taxon>
        <taxon>Bacillati</taxon>
        <taxon>Bacillota</taxon>
        <taxon>Bacilli</taxon>
        <taxon>Bacillales</taxon>
        <taxon>Bacillaceae</taxon>
        <taxon>Salimicrobium</taxon>
    </lineage>
</organism>
<evidence type="ECO:0000313" key="4">
    <source>
        <dbReference type="Proteomes" id="UP000187608"/>
    </source>
</evidence>
<dbReference type="EMBL" id="FTOC01000019">
    <property type="protein sequence ID" value="SIS65165.1"/>
    <property type="molecule type" value="Genomic_DNA"/>
</dbReference>
<comment type="similarity">
    <text evidence="1">Belongs to the RelE toxin family.</text>
</comment>
<name>A0A1N7KUC2_9BACI</name>
<reference evidence="4" key="1">
    <citation type="submission" date="2017-01" db="EMBL/GenBank/DDBJ databases">
        <authorList>
            <person name="Varghese N."/>
            <person name="Submissions S."/>
        </authorList>
    </citation>
    <scope>NUCLEOTIDE SEQUENCE [LARGE SCALE GENOMIC DNA]</scope>
    <source>
        <strain evidence="4">DSM 23127</strain>
    </source>
</reference>
<dbReference type="InterPro" id="IPR007712">
    <property type="entry name" value="RelE/ParE_toxin"/>
</dbReference>
<evidence type="ECO:0000256" key="2">
    <source>
        <dbReference type="ARBA" id="ARBA00022649"/>
    </source>
</evidence>
<dbReference type="InterPro" id="IPR035093">
    <property type="entry name" value="RelE/ParE_toxin_dom_sf"/>
</dbReference>
<accession>A0A1N7KUC2</accession>
<evidence type="ECO:0000313" key="3">
    <source>
        <dbReference type="EMBL" id="SIS65165.1"/>
    </source>
</evidence>
<dbReference type="PANTHER" id="PTHR35601">
    <property type="entry name" value="TOXIN RELE"/>
    <property type="match status" value="1"/>
</dbReference>
<proteinExistence type="inferred from homology"/>
<dbReference type="OrthoDB" id="9805098at2"/>
<dbReference type="Pfam" id="PF05016">
    <property type="entry name" value="ParE_toxin"/>
    <property type="match status" value="1"/>
</dbReference>
<dbReference type="SUPFAM" id="SSF143011">
    <property type="entry name" value="RelE-like"/>
    <property type="match status" value="1"/>
</dbReference>
<sequence>MTEYEVRFEKRAQKTLKKMDKHQAGMLMAWINKNLMGTTNPRAHGKGLTANRAGEWRYRVGDHRIIAHIDDEKIVILILEIGHRRDIYK</sequence>
<dbReference type="AlphaFoldDB" id="A0A1N7KUC2"/>
<protein>
    <submittedName>
        <fullName evidence="3">mRNA interferase RelE/StbE</fullName>
    </submittedName>
</protein>